<dbReference type="Proteomes" id="UP000185557">
    <property type="component" value="Unassembled WGS sequence"/>
</dbReference>
<feature type="chain" id="PRO_5013387204" description="Lipoprotein" evidence="1">
    <location>
        <begin position="24"/>
        <end position="156"/>
    </location>
</feature>
<organism evidence="2 3">
    <name type="scientific">Phormidium tenue NIES-30</name>
    <dbReference type="NCBI Taxonomy" id="549789"/>
    <lineage>
        <taxon>Bacteria</taxon>
        <taxon>Bacillati</taxon>
        <taxon>Cyanobacteriota</taxon>
        <taxon>Cyanophyceae</taxon>
        <taxon>Oscillatoriophycideae</taxon>
        <taxon>Oscillatoriales</taxon>
        <taxon>Oscillatoriaceae</taxon>
        <taxon>Phormidium</taxon>
    </lineage>
</organism>
<reference evidence="2 3" key="1">
    <citation type="submission" date="2016-11" db="EMBL/GenBank/DDBJ databases">
        <title>Draft Genome Sequences of Nine Cyanobacterial Strains from Diverse Habitats.</title>
        <authorList>
            <person name="Zhu T."/>
            <person name="Hou S."/>
            <person name="Lu X."/>
            <person name="Hess W.R."/>
        </authorList>
    </citation>
    <scope>NUCLEOTIDE SEQUENCE [LARGE SCALE GENOMIC DNA]</scope>
    <source>
        <strain evidence="2 3">NIES-30</strain>
    </source>
</reference>
<protein>
    <recommendedName>
        <fullName evidence="4">Lipoprotein</fullName>
    </recommendedName>
</protein>
<comment type="caution">
    <text evidence="2">The sequence shown here is derived from an EMBL/GenBank/DDBJ whole genome shotgun (WGS) entry which is preliminary data.</text>
</comment>
<dbReference type="PROSITE" id="PS51257">
    <property type="entry name" value="PROKAR_LIPOPROTEIN"/>
    <property type="match status" value="1"/>
</dbReference>
<keyword evidence="3" id="KW-1185">Reference proteome</keyword>
<dbReference type="RefSeq" id="WP_073608721.1">
    <property type="nucleotide sequence ID" value="NZ_MRCG01000008.1"/>
</dbReference>
<sequence length="156" mass="17347">MKIRFFLLSLALVMVGCAWQSTAADEPSSASIESTQAQCQRFNTSLTRFNERFTSSEHDRSNSQPELVESLVAVLNSEIQQLEEQSFADTTLQGLYQQTLGSIMVTRDFMVDYLEATERGDQAAADAALGSSQGMAYDEIHGLYGWVEPFAQYCGY</sequence>
<gene>
    <name evidence="2" type="ORF">NIES30_12325</name>
</gene>
<proteinExistence type="predicted"/>
<evidence type="ECO:0000313" key="3">
    <source>
        <dbReference type="Proteomes" id="UP000185557"/>
    </source>
</evidence>
<feature type="signal peptide" evidence="1">
    <location>
        <begin position="1"/>
        <end position="23"/>
    </location>
</feature>
<name>A0A1U7J4Z0_9CYAN</name>
<evidence type="ECO:0000256" key="1">
    <source>
        <dbReference type="SAM" id="SignalP"/>
    </source>
</evidence>
<dbReference type="AlphaFoldDB" id="A0A1U7J4Z0"/>
<keyword evidence="1" id="KW-0732">Signal</keyword>
<dbReference type="EMBL" id="MRCG01000008">
    <property type="protein sequence ID" value="OKH47762.1"/>
    <property type="molecule type" value="Genomic_DNA"/>
</dbReference>
<evidence type="ECO:0008006" key="4">
    <source>
        <dbReference type="Google" id="ProtNLM"/>
    </source>
</evidence>
<evidence type="ECO:0000313" key="2">
    <source>
        <dbReference type="EMBL" id="OKH47762.1"/>
    </source>
</evidence>
<accession>A0A1U7J4Z0</accession>